<dbReference type="Gene3D" id="2.40.30.170">
    <property type="match status" value="1"/>
</dbReference>
<dbReference type="Gene3D" id="1.10.287.470">
    <property type="entry name" value="Helix hairpin bin"/>
    <property type="match status" value="1"/>
</dbReference>
<dbReference type="PANTHER" id="PTHR32347:SF23">
    <property type="entry name" value="BLL5650 PROTEIN"/>
    <property type="match status" value="1"/>
</dbReference>
<dbReference type="EMBL" id="CP033622">
    <property type="protein sequence ID" value="QIZ52905.1"/>
    <property type="molecule type" value="Genomic_DNA"/>
</dbReference>
<sequence length="420" mass="46114">MINLKTRKQRLLALGTVALVLLVAGLSFRHADTGATDSVPAQWVRIEPQRLENQLGLVGQIQAATRITLAAPFEGVVREVRVREGQSVVRDQILLSLDPALLEIQMRQAQADVLKAQREVQQYRQWEKGAEVSRARRAVANARQELSNTEASLRDTQTLFARGIVARMEVDALTQQVRTQRQELLAAQEELATVLARGQGEERKIAEMELLNAQARYQSLEVMYAHRDITAPVAGFIVRPTTPENSRPVMVQPGVQVAQGTPLLTLIGQDRFQVLARVEETDLHLLQEGMPVQITGDGFSGQELVGHIASIAVQGSETDVQSAGARYDIVVSVDSALSDFTPPIRLGMSARLAVILYRTEQGMAVAPEAIQTDEHGQPYVFYRPTPDAPVSRVPVTPGRSVVQGVEVQGLQAGYVQVFSR</sequence>
<dbReference type="Gene3D" id="2.40.50.100">
    <property type="match status" value="1"/>
</dbReference>
<accession>A0AAE6Z423</accession>
<dbReference type="AlphaFoldDB" id="A0AAE6Z423"/>
<evidence type="ECO:0000313" key="4">
    <source>
        <dbReference type="EMBL" id="QIZ52905.1"/>
    </source>
</evidence>
<reference evidence="4 5" key="1">
    <citation type="submission" date="2018-11" db="EMBL/GenBank/DDBJ databases">
        <title>Complete genome sequence of Dickeya zeae strain CE1 infecting Canna edulis Ker-Gawl. in China.</title>
        <authorList>
            <person name="Zhang J."/>
            <person name="Lin B."/>
            <person name="Shen H."/>
            <person name="Jiang S."/>
            <person name="Pu X."/>
            <person name="Sun D."/>
        </authorList>
    </citation>
    <scope>NUCLEOTIDE SEQUENCE [LARGE SCALE GENOMIC DNA]</scope>
    <source>
        <strain evidence="4 5">CE1</strain>
    </source>
</reference>
<dbReference type="RefSeq" id="WP_168363812.1">
    <property type="nucleotide sequence ID" value="NZ_CP033622.1"/>
</dbReference>
<gene>
    <name evidence="4" type="ORF">DWG24_20250</name>
</gene>
<keyword evidence="2 3" id="KW-0175">Coiled coil</keyword>
<evidence type="ECO:0000256" key="1">
    <source>
        <dbReference type="ARBA" id="ARBA00004196"/>
    </source>
</evidence>
<comment type="subcellular location">
    <subcellularLocation>
        <location evidence="1">Cell envelope</location>
    </subcellularLocation>
</comment>
<organism evidence="4 5">
    <name type="scientific">Dickeya zeae</name>
    <dbReference type="NCBI Taxonomy" id="204042"/>
    <lineage>
        <taxon>Bacteria</taxon>
        <taxon>Pseudomonadati</taxon>
        <taxon>Pseudomonadota</taxon>
        <taxon>Gammaproteobacteria</taxon>
        <taxon>Enterobacterales</taxon>
        <taxon>Pectobacteriaceae</taxon>
        <taxon>Dickeya</taxon>
    </lineage>
</organism>
<evidence type="ECO:0000256" key="3">
    <source>
        <dbReference type="SAM" id="Coils"/>
    </source>
</evidence>
<evidence type="ECO:0000256" key="2">
    <source>
        <dbReference type="ARBA" id="ARBA00023054"/>
    </source>
</evidence>
<dbReference type="InterPro" id="IPR050465">
    <property type="entry name" value="UPF0194_transport"/>
</dbReference>
<dbReference type="SUPFAM" id="SSF111369">
    <property type="entry name" value="HlyD-like secretion proteins"/>
    <property type="match status" value="1"/>
</dbReference>
<name>A0AAE6Z423_9GAMM</name>
<dbReference type="PANTHER" id="PTHR32347">
    <property type="entry name" value="EFFLUX SYSTEM COMPONENT YKNX-RELATED"/>
    <property type="match status" value="1"/>
</dbReference>
<protein>
    <submittedName>
        <fullName evidence="4">HlyD family efflux transporter periplasmic adaptor subunit</fullName>
    </submittedName>
</protein>
<evidence type="ECO:0000313" key="5">
    <source>
        <dbReference type="Proteomes" id="UP000500801"/>
    </source>
</evidence>
<dbReference type="GO" id="GO:0030313">
    <property type="term" value="C:cell envelope"/>
    <property type="evidence" value="ECO:0007669"/>
    <property type="project" value="UniProtKB-SubCell"/>
</dbReference>
<dbReference type="Proteomes" id="UP000500801">
    <property type="component" value="Chromosome"/>
</dbReference>
<feature type="coiled-coil region" evidence="3">
    <location>
        <begin position="132"/>
        <end position="223"/>
    </location>
</feature>
<proteinExistence type="predicted"/>